<sequence>MRPSNSLENPGDKSGHEQAALVSRNFLFDFWTGRAWPMHRTVETAYAAEHVIETCRSLFTVNQLTTEALYNTAQRQQELAFHLARTTLDACSLKLSGDRAQQSNAPWKRMMAGYAETYKAGLEVTQATTDAAFKALQHAPAMLISRRNDGASAS</sequence>
<evidence type="ECO:0008006" key="3">
    <source>
        <dbReference type="Google" id="ProtNLM"/>
    </source>
</evidence>
<proteinExistence type="predicted"/>
<gene>
    <name evidence="1" type="ORF">MON41_18095</name>
</gene>
<keyword evidence="2" id="KW-1185">Reference proteome</keyword>
<organism evidence="1 2">
    <name type="scientific">Teichococcus vastitatis</name>
    <dbReference type="NCBI Taxonomy" id="2307076"/>
    <lineage>
        <taxon>Bacteria</taxon>
        <taxon>Pseudomonadati</taxon>
        <taxon>Pseudomonadota</taxon>
        <taxon>Alphaproteobacteria</taxon>
        <taxon>Acetobacterales</taxon>
        <taxon>Roseomonadaceae</taxon>
        <taxon>Roseomonas</taxon>
    </lineage>
</organism>
<reference evidence="1 2" key="1">
    <citation type="submission" date="2022-03" db="EMBL/GenBank/DDBJ databases">
        <title>Complete genome analysis of Roseomonas KG 17.1 : a prolific producer of plant growth promoters.</title>
        <authorList>
            <person name="Saadouli I."/>
            <person name="Najjari A."/>
            <person name="Mosbah A."/>
            <person name="Ouzari H.I."/>
        </authorList>
    </citation>
    <scope>NUCLEOTIDE SEQUENCE [LARGE SCALE GENOMIC DNA]</scope>
    <source>
        <strain evidence="1 2">KG17-1</strain>
    </source>
</reference>
<dbReference type="RefSeq" id="WP_241793496.1">
    <property type="nucleotide sequence ID" value="NZ_JALBUU010000039.1"/>
</dbReference>
<evidence type="ECO:0000313" key="1">
    <source>
        <dbReference type="EMBL" id="MCI0755614.1"/>
    </source>
</evidence>
<accession>A0ABS9W8J4</accession>
<comment type="caution">
    <text evidence="1">The sequence shown here is derived from an EMBL/GenBank/DDBJ whole genome shotgun (WGS) entry which is preliminary data.</text>
</comment>
<dbReference type="EMBL" id="JALBUU010000039">
    <property type="protein sequence ID" value="MCI0755614.1"/>
    <property type="molecule type" value="Genomic_DNA"/>
</dbReference>
<protein>
    <recommendedName>
        <fullName evidence="3">Phasin protein</fullName>
    </recommendedName>
</protein>
<name>A0ABS9W8J4_9PROT</name>
<evidence type="ECO:0000313" key="2">
    <source>
        <dbReference type="Proteomes" id="UP001201985"/>
    </source>
</evidence>
<dbReference type="Proteomes" id="UP001201985">
    <property type="component" value="Unassembled WGS sequence"/>
</dbReference>